<organism evidence="2 3">
    <name type="scientific">Paraburkholderia eburnea</name>
    <dbReference type="NCBI Taxonomy" id="1189126"/>
    <lineage>
        <taxon>Bacteria</taxon>
        <taxon>Pseudomonadati</taxon>
        <taxon>Pseudomonadota</taxon>
        <taxon>Betaproteobacteria</taxon>
        <taxon>Burkholderiales</taxon>
        <taxon>Burkholderiaceae</taxon>
        <taxon>Paraburkholderia</taxon>
    </lineage>
</organism>
<evidence type="ECO:0000313" key="3">
    <source>
        <dbReference type="Proteomes" id="UP000237381"/>
    </source>
</evidence>
<proteinExistence type="predicted"/>
<name>A0A2S4MDF6_9BURK</name>
<keyword evidence="3" id="KW-1185">Reference proteome</keyword>
<accession>A0A2S4MDF6</accession>
<sequence length="85" mass="9575">MDEMVELKLRVEALEIALRAALKHSPDAAKGAREALREKLDELVQQEPAAREPGFQQMVQMQPPSPTQDARKASLTRLLRLLSEQ</sequence>
<comment type="caution">
    <text evidence="2">The sequence shown here is derived from an EMBL/GenBank/DDBJ whole genome shotgun (WGS) entry which is preliminary data.</text>
</comment>
<dbReference type="RefSeq" id="WP_103704200.1">
    <property type="nucleotide sequence ID" value="NZ_PQGA01000004.1"/>
</dbReference>
<gene>
    <name evidence="2" type="ORF">B0G62_10487</name>
</gene>
<dbReference type="AlphaFoldDB" id="A0A2S4MDF6"/>
<feature type="region of interest" description="Disordered" evidence="1">
    <location>
        <begin position="50"/>
        <end position="72"/>
    </location>
</feature>
<dbReference type="EMBL" id="PQGA01000004">
    <property type="protein sequence ID" value="POR52790.1"/>
    <property type="molecule type" value="Genomic_DNA"/>
</dbReference>
<dbReference type="Proteomes" id="UP000237381">
    <property type="component" value="Unassembled WGS sequence"/>
</dbReference>
<evidence type="ECO:0000313" key="2">
    <source>
        <dbReference type="EMBL" id="POR52790.1"/>
    </source>
</evidence>
<reference evidence="2 3" key="1">
    <citation type="submission" date="2018-01" db="EMBL/GenBank/DDBJ databases">
        <title>Genomic Encyclopedia of Type Strains, Phase III (KMG-III): the genomes of soil and plant-associated and newly described type strains.</title>
        <authorList>
            <person name="Whitman W."/>
        </authorList>
    </citation>
    <scope>NUCLEOTIDE SEQUENCE [LARGE SCALE GENOMIC DNA]</scope>
    <source>
        <strain evidence="2 3">JCM 18070</strain>
    </source>
</reference>
<protein>
    <submittedName>
        <fullName evidence="2">Uncharacterized protein</fullName>
    </submittedName>
</protein>
<evidence type="ECO:0000256" key="1">
    <source>
        <dbReference type="SAM" id="MobiDB-lite"/>
    </source>
</evidence>